<evidence type="ECO:0000313" key="2">
    <source>
        <dbReference type="Proteomes" id="UP000184346"/>
    </source>
</evidence>
<accession>A0A1M5DW07</accession>
<keyword evidence="2" id="KW-1185">Reference proteome</keyword>
<gene>
    <name evidence="1" type="ORF">SAMN02745148_03355</name>
</gene>
<evidence type="ECO:0000313" key="1">
    <source>
        <dbReference type="EMBL" id="SHF71173.1"/>
    </source>
</evidence>
<organism evidence="1 2">
    <name type="scientific">Modicisalibacter ilicicola DSM 19980</name>
    <dbReference type="NCBI Taxonomy" id="1121942"/>
    <lineage>
        <taxon>Bacteria</taxon>
        <taxon>Pseudomonadati</taxon>
        <taxon>Pseudomonadota</taxon>
        <taxon>Gammaproteobacteria</taxon>
        <taxon>Oceanospirillales</taxon>
        <taxon>Halomonadaceae</taxon>
        <taxon>Modicisalibacter</taxon>
    </lineage>
</organism>
<reference evidence="1 2" key="1">
    <citation type="submission" date="2016-11" db="EMBL/GenBank/DDBJ databases">
        <authorList>
            <person name="Jaros S."/>
            <person name="Januszkiewicz K."/>
            <person name="Wedrychowicz H."/>
        </authorList>
    </citation>
    <scope>NUCLEOTIDE SEQUENCE [LARGE SCALE GENOMIC DNA]</scope>
    <source>
        <strain evidence="1 2">DSM 19980</strain>
    </source>
</reference>
<dbReference type="RefSeq" id="WP_072824969.1">
    <property type="nucleotide sequence ID" value="NZ_FQUJ01000019.1"/>
</dbReference>
<dbReference type="OrthoDB" id="9795923at2"/>
<proteinExistence type="predicted"/>
<name>A0A1M5DW07_9GAMM</name>
<protein>
    <submittedName>
        <fullName evidence="1">Uncharacterized protein</fullName>
    </submittedName>
</protein>
<dbReference type="AlphaFoldDB" id="A0A1M5DW07"/>
<dbReference type="EMBL" id="FQUJ01000019">
    <property type="protein sequence ID" value="SHF71173.1"/>
    <property type="molecule type" value="Genomic_DNA"/>
</dbReference>
<dbReference type="Proteomes" id="UP000184346">
    <property type="component" value="Unassembled WGS sequence"/>
</dbReference>
<dbReference type="STRING" id="1121942.SAMN02745148_03355"/>
<sequence>MKLRVYMNHALGGFRYTRTATEIRVGDIERLSEGDLELVECFNPKTNSFPVIAANEGELVSRTDATRTLPRDIAQ</sequence>